<proteinExistence type="predicted"/>
<sequence length="169" mass="17634">MGETTTVQTEPVMAPTGRQFRLRAWPLVLFGVVALAASHGAVLFSASSEYGGVDASGGWIDAEGNPVATAPPTVSAVGHVAPAALVVLVLVLAVGVVLPPTLARFGHDRAGAVIRRTAYIAAPVVVVLGVLVYWVWQGHVVIDQVEHQVLHPHGFPWGGVTVTTGHMTR</sequence>
<feature type="transmembrane region" description="Helical" evidence="1">
    <location>
        <begin position="118"/>
        <end position="136"/>
    </location>
</feature>
<dbReference type="STRING" id="33881.NS184_10945"/>
<gene>
    <name evidence="2" type="ORF">NS184_10945</name>
</gene>
<protein>
    <submittedName>
        <fullName evidence="2">Uncharacterized protein</fullName>
    </submittedName>
</protein>
<feature type="transmembrane region" description="Helical" evidence="1">
    <location>
        <begin position="76"/>
        <end position="98"/>
    </location>
</feature>
<evidence type="ECO:0000313" key="2">
    <source>
        <dbReference type="EMBL" id="KTR04724.1"/>
    </source>
</evidence>
<dbReference type="OrthoDB" id="5018805at2"/>
<dbReference type="RefSeq" id="WP_058726142.1">
    <property type="nucleotide sequence ID" value="NZ_LDQC01000060.1"/>
</dbReference>
<reference evidence="2 3" key="1">
    <citation type="journal article" date="2016" name="Front. Microbiol.">
        <title>Genomic Resource of Rice Seed Associated Bacteria.</title>
        <authorList>
            <person name="Midha S."/>
            <person name="Bansal K."/>
            <person name="Sharma S."/>
            <person name="Kumar N."/>
            <person name="Patil P.P."/>
            <person name="Chaudhry V."/>
            <person name="Patil P.B."/>
        </authorList>
    </citation>
    <scope>NUCLEOTIDE SEQUENCE [LARGE SCALE GENOMIC DNA]</scope>
    <source>
        <strain evidence="2 3">NS184</strain>
    </source>
</reference>
<keyword evidence="1" id="KW-0812">Transmembrane</keyword>
<accession>A0A175RP41</accession>
<comment type="caution">
    <text evidence="2">The sequence shown here is derived from an EMBL/GenBank/DDBJ whole genome shotgun (WGS) entry which is preliminary data.</text>
</comment>
<dbReference type="EMBL" id="LDQC01000060">
    <property type="protein sequence ID" value="KTR04724.1"/>
    <property type="molecule type" value="Genomic_DNA"/>
</dbReference>
<dbReference type="AlphaFoldDB" id="A0A175RP41"/>
<keyword evidence="1" id="KW-1133">Transmembrane helix</keyword>
<feature type="transmembrane region" description="Helical" evidence="1">
    <location>
        <begin position="27"/>
        <end position="46"/>
    </location>
</feature>
<name>A0A175RP41_9MICO</name>
<dbReference type="Proteomes" id="UP000078252">
    <property type="component" value="Unassembled WGS sequence"/>
</dbReference>
<evidence type="ECO:0000313" key="3">
    <source>
        <dbReference type="Proteomes" id="UP000078252"/>
    </source>
</evidence>
<keyword evidence="1" id="KW-0472">Membrane</keyword>
<organism evidence="2 3">
    <name type="scientific">Curtobacterium luteum</name>
    <dbReference type="NCBI Taxonomy" id="33881"/>
    <lineage>
        <taxon>Bacteria</taxon>
        <taxon>Bacillati</taxon>
        <taxon>Actinomycetota</taxon>
        <taxon>Actinomycetes</taxon>
        <taxon>Micrococcales</taxon>
        <taxon>Microbacteriaceae</taxon>
        <taxon>Curtobacterium</taxon>
    </lineage>
</organism>
<dbReference type="PATRIC" id="fig|33881.3.peg.2581"/>
<evidence type="ECO:0000256" key="1">
    <source>
        <dbReference type="SAM" id="Phobius"/>
    </source>
</evidence>